<gene>
    <name evidence="2" type="ORF">ACFOSS_05530</name>
</gene>
<dbReference type="PANTHER" id="PTHR11614">
    <property type="entry name" value="PHOSPHOLIPASE-RELATED"/>
    <property type="match status" value="1"/>
</dbReference>
<feature type="domain" description="Serine aminopeptidase S33" evidence="1">
    <location>
        <begin position="76"/>
        <end position="338"/>
    </location>
</feature>
<dbReference type="GO" id="GO:0016787">
    <property type="term" value="F:hydrolase activity"/>
    <property type="evidence" value="ECO:0007669"/>
    <property type="project" value="UniProtKB-KW"/>
</dbReference>
<dbReference type="Proteomes" id="UP001595692">
    <property type="component" value="Unassembled WGS sequence"/>
</dbReference>
<protein>
    <submittedName>
        <fullName evidence="2">Alpha/beta fold hydrolase</fullName>
    </submittedName>
</protein>
<dbReference type="Pfam" id="PF12146">
    <property type="entry name" value="Hydrolase_4"/>
    <property type="match status" value="1"/>
</dbReference>
<organism evidence="2 3">
    <name type="scientific">Pseudaeromonas sharmana</name>
    <dbReference type="NCBI Taxonomy" id="328412"/>
    <lineage>
        <taxon>Bacteria</taxon>
        <taxon>Pseudomonadati</taxon>
        <taxon>Pseudomonadota</taxon>
        <taxon>Gammaproteobacteria</taxon>
        <taxon>Aeromonadales</taxon>
        <taxon>Aeromonadaceae</taxon>
        <taxon>Pseudaeromonas</taxon>
    </lineage>
</organism>
<name>A0ABV8CLK3_9GAMM</name>
<accession>A0ABV8CLK3</accession>
<dbReference type="InterPro" id="IPR022742">
    <property type="entry name" value="Hydrolase_4"/>
</dbReference>
<reference evidence="3" key="1">
    <citation type="journal article" date="2019" name="Int. J. Syst. Evol. Microbiol.">
        <title>The Global Catalogue of Microorganisms (GCM) 10K type strain sequencing project: providing services to taxonomists for standard genome sequencing and annotation.</title>
        <authorList>
            <consortium name="The Broad Institute Genomics Platform"/>
            <consortium name="The Broad Institute Genome Sequencing Center for Infectious Disease"/>
            <person name="Wu L."/>
            <person name="Ma J."/>
        </authorList>
    </citation>
    <scope>NUCLEOTIDE SEQUENCE [LARGE SCALE GENOMIC DNA]</scope>
    <source>
        <strain evidence="3">CCUG 54939</strain>
    </source>
</reference>
<evidence type="ECO:0000313" key="2">
    <source>
        <dbReference type="EMBL" id="MFC3912924.1"/>
    </source>
</evidence>
<dbReference type="RefSeq" id="WP_377151138.1">
    <property type="nucleotide sequence ID" value="NZ_JBHSAF010000003.1"/>
</dbReference>
<dbReference type="InterPro" id="IPR029058">
    <property type="entry name" value="AB_hydrolase_fold"/>
</dbReference>
<dbReference type="SUPFAM" id="SSF53474">
    <property type="entry name" value="alpha/beta-Hydrolases"/>
    <property type="match status" value="1"/>
</dbReference>
<dbReference type="InterPro" id="IPR051044">
    <property type="entry name" value="MAG_DAG_Lipase"/>
</dbReference>
<keyword evidence="3" id="KW-1185">Reference proteome</keyword>
<evidence type="ECO:0000259" key="1">
    <source>
        <dbReference type="Pfam" id="PF12146"/>
    </source>
</evidence>
<dbReference type="EMBL" id="JBHSAF010000003">
    <property type="protein sequence ID" value="MFC3912924.1"/>
    <property type="molecule type" value="Genomic_DNA"/>
</dbReference>
<evidence type="ECO:0000313" key="3">
    <source>
        <dbReference type="Proteomes" id="UP001595692"/>
    </source>
</evidence>
<comment type="caution">
    <text evidence="2">The sequence shown here is derived from an EMBL/GenBank/DDBJ whole genome shotgun (WGS) entry which is preliminary data.</text>
</comment>
<sequence>MTFGARTGWLLVFILTLTGRALAMDNPYHLQTAATLPEFYQQTLPEFWHQHAQPGEISGVDGVPLRYVALRNPASHDAILVVNGRIESYIKYQELAYDLYQQGYSVYLYDHRGQGFSGRLLTDPHKGHVVHFDDYVRDLKVFRDQVVMADQPTHLFLLSHSMGGAIAVNYLHQYPEDVTAAALSAPMFGIALGALPNWLARFVTWLLDGVTQLLGIESPYAPGQGGYDPVPFADNELSHDAVRYAWFRDTYRAYPEVQLGGPTARWVNEALHAAAQATARGRTLRTPLLVLQAGDDSVVDNDSQRAFCQQMRAGGHPCSSGDVLQIAGARHELFNESDDYRIPALTAMLDFFKQKS</sequence>
<proteinExistence type="predicted"/>
<keyword evidence="2" id="KW-0378">Hydrolase</keyword>
<dbReference type="Gene3D" id="3.40.50.1820">
    <property type="entry name" value="alpha/beta hydrolase"/>
    <property type="match status" value="1"/>
</dbReference>